<organism evidence="1 2">
    <name type="scientific">Trematosphaeria pertusa</name>
    <dbReference type="NCBI Taxonomy" id="390896"/>
    <lineage>
        <taxon>Eukaryota</taxon>
        <taxon>Fungi</taxon>
        <taxon>Dikarya</taxon>
        <taxon>Ascomycota</taxon>
        <taxon>Pezizomycotina</taxon>
        <taxon>Dothideomycetes</taxon>
        <taxon>Pleosporomycetidae</taxon>
        <taxon>Pleosporales</taxon>
        <taxon>Massarineae</taxon>
        <taxon>Trematosphaeriaceae</taxon>
        <taxon>Trematosphaeria</taxon>
    </lineage>
</organism>
<protein>
    <submittedName>
        <fullName evidence="1">Uncharacterized protein</fullName>
    </submittedName>
</protein>
<dbReference type="RefSeq" id="XP_033682685.1">
    <property type="nucleotide sequence ID" value="XM_033833552.1"/>
</dbReference>
<dbReference type="EMBL" id="ML987197">
    <property type="protein sequence ID" value="KAF2247681.1"/>
    <property type="molecule type" value="Genomic_DNA"/>
</dbReference>
<evidence type="ECO:0000313" key="1">
    <source>
        <dbReference type="EMBL" id="KAF2247681.1"/>
    </source>
</evidence>
<reference evidence="1" key="1">
    <citation type="journal article" date="2020" name="Stud. Mycol.">
        <title>101 Dothideomycetes genomes: a test case for predicting lifestyles and emergence of pathogens.</title>
        <authorList>
            <person name="Haridas S."/>
            <person name="Albert R."/>
            <person name="Binder M."/>
            <person name="Bloem J."/>
            <person name="Labutti K."/>
            <person name="Salamov A."/>
            <person name="Andreopoulos B."/>
            <person name="Baker S."/>
            <person name="Barry K."/>
            <person name="Bills G."/>
            <person name="Bluhm B."/>
            <person name="Cannon C."/>
            <person name="Castanera R."/>
            <person name="Culley D."/>
            <person name="Daum C."/>
            <person name="Ezra D."/>
            <person name="Gonzalez J."/>
            <person name="Henrissat B."/>
            <person name="Kuo A."/>
            <person name="Liang C."/>
            <person name="Lipzen A."/>
            <person name="Lutzoni F."/>
            <person name="Magnuson J."/>
            <person name="Mondo S."/>
            <person name="Nolan M."/>
            <person name="Ohm R."/>
            <person name="Pangilinan J."/>
            <person name="Park H.-J."/>
            <person name="Ramirez L."/>
            <person name="Alfaro M."/>
            <person name="Sun H."/>
            <person name="Tritt A."/>
            <person name="Yoshinaga Y."/>
            <person name="Zwiers L.-H."/>
            <person name="Turgeon B."/>
            <person name="Goodwin S."/>
            <person name="Spatafora J."/>
            <person name="Crous P."/>
            <person name="Grigoriev I."/>
        </authorList>
    </citation>
    <scope>NUCLEOTIDE SEQUENCE</scope>
    <source>
        <strain evidence="1">CBS 122368</strain>
    </source>
</reference>
<dbReference type="OrthoDB" id="5272396at2759"/>
<keyword evidence="2" id="KW-1185">Reference proteome</keyword>
<evidence type="ECO:0000313" key="2">
    <source>
        <dbReference type="Proteomes" id="UP000800094"/>
    </source>
</evidence>
<name>A0A6A6IBB5_9PLEO</name>
<gene>
    <name evidence="1" type="ORF">BU26DRAFT_566630</name>
</gene>
<accession>A0A6A6IBB5</accession>
<sequence>MPAQHSNGVRRLSALRPAAIPAAVEDAVFDIGQLYPRGGLAPQYKKLSDKAELPKIPREGYAPSGCLRARDAFPDLPTKLRVVIYQFVFMDPGGFIEIWPETGDKHRDYYAGRTTFRSHLRDIHSGSLPVVLLRICKKINAEANDHPLLG</sequence>
<dbReference type="GeneID" id="54586882"/>
<dbReference type="Proteomes" id="UP000800094">
    <property type="component" value="Unassembled WGS sequence"/>
</dbReference>
<proteinExistence type="predicted"/>
<dbReference type="AlphaFoldDB" id="A0A6A6IBB5"/>